<keyword evidence="1" id="KW-0539">Nucleus</keyword>
<proteinExistence type="predicted"/>
<dbReference type="EMBL" id="CAUYUJ010018281">
    <property type="protein sequence ID" value="CAK0882207.1"/>
    <property type="molecule type" value="Genomic_DNA"/>
</dbReference>
<keyword evidence="4" id="KW-1185">Reference proteome</keyword>
<keyword evidence="1" id="KW-0949">S-adenosyl-L-methionine</keyword>
<organism evidence="3 4">
    <name type="scientific">Prorocentrum cordatum</name>
    <dbReference type="NCBI Taxonomy" id="2364126"/>
    <lineage>
        <taxon>Eukaryota</taxon>
        <taxon>Sar</taxon>
        <taxon>Alveolata</taxon>
        <taxon>Dinophyceae</taxon>
        <taxon>Prorocentrales</taxon>
        <taxon>Prorocentraceae</taxon>
        <taxon>Prorocentrum</taxon>
    </lineage>
</organism>
<feature type="domain" description="RrmJ-type SAM-dependent 2'-O-MTase" evidence="2">
    <location>
        <begin position="1"/>
        <end position="60"/>
    </location>
</feature>
<dbReference type="InterPro" id="IPR002877">
    <property type="entry name" value="RNA_MeTrfase_FtsJ_dom"/>
</dbReference>
<dbReference type="SUPFAM" id="SSF53335">
    <property type="entry name" value="S-adenosyl-L-methionine-dependent methyltransferases"/>
    <property type="match status" value="1"/>
</dbReference>
<keyword evidence="1" id="KW-0506">mRNA capping</keyword>
<name>A0ABN9W7Q1_9DINO</name>
<comment type="function">
    <text evidence="1">S-adenosyl-L-methionine-dependent methyltransferase that mediates RNA cap1 2'-O-ribose methylation to the 5'-cap structure of RNAs. Methylates the ribose of the first nucleotide of a m(7)GpppG-capped mRNA to produce m(7)GpppNmp (cap1).</text>
</comment>
<sequence length="164" mass="18179">MLGTICQGGCFVCKIFDAFSHVTVGLLFVVASLFEEAWIVKPHHSRVVNSERYLVGKGFRGTQRPCFDRVQRAVETAHSLWPVPGTAGAWSGLAPLHVIAPEEMRADAGFLASVQAMTVTLCRRQASALEEVMDRALQLQSSGESKMKRQRVRKKQEVSSICCW</sequence>
<comment type="subcellular location">
    <subcellularLocation>
        <location evidence="1">Nucleus</location>
    </subcellularLocation>
</comment>
<keyword evidence="1" id="KW-0507">mRNA processing</keyword>
<dbReference type="PANTHER" id="PTHR16121:SF0">
    <property type="entry name" value="CAP-SPECIFIC MRNA (NUCLEOSIDE-2'-O-)-METHYLTRANSFERASE 1"/>
    <property type="match status" value="1"/>
</dbReference>
<comment type="caution">
    <text evidence="3">The sequence shown here is derived from an EMBL/GenBank/DDBJ whole genome shotgun (WGS) entry which is preliminary data.</text>
</comment>
<reference evidence="3" key="1">
    <citation type="submission" date="2023-10" db="EMBL/GenBank/DDBJ databases">
        <authorList>
            <person name="Chen Y."/>
            <person name="Shah S."/>
            <person name="Dougan E. K."/>
            <person name="Thang M."/>
            <person name="Chan C."/>
        </authorList>
    </citation>
    <scope>NUCLEOTIDE SEQUENCE [LARGE SCALE GENOMIC DNA]</scope>
</reference>
<evidence type="ECO:0000313" key="3">
    <source>
        <dbReference type="EMBL" id="CAK0882207.1"/>
    </source>
</evidence>
<evidence type="ECO:0000259" key="2">
    <source>
        <dbReference type="PROSITE" id="PS51613"/>
    </source>
</evidence>
<dbReference type="Pfam" id="PF01728">
    <property type="entry name" value="FtsJ"/>
    <property type="match status" value="1"/>
</dbReference>
<dbReference type="Proteomes" id="UP001189429">
    <property type="component" value="Unassembled WGS sequence"/>
</dbReference>
<protein>
    <recommendedName>
        <fullName evidence="1">Cap-specific mRNA (nucleoside-2'-O-)-methyltransferase 1</fullName>
        <ecNumber evidence="1">2.1.1.57</ecNumber>
    </recommendedName>
    <alternativeName>
        <fullName evidence="1">Cap1 2'O-ribose methyltransferase 1</fullName>
    </alternativeName>
</protein>
<accession>A0ABN9W7Q1</accession>
<comment type="catalytic activity">
    <reaction evidence="1">
        <text>a 5'-end (N(7)-methyl 5'-triphosphoguanosine)-ribonucleoside in mRNA + S-adenosyl-L-methionine = a 5'-end (N(7)-methyl 5'-triphosphoguanosine)-(2'-O-methyl-ribonucleoside) in mRNA + S-adenosyl-L-homocysteine + H(+)</text>
        <dbReference type="Rhea" id="RHEA:67020"/>
        <dbReference type="Rhea" id="RHEA-COMP:17167"/>
        <dbReference type="Rhea" id="RHEA-COMP:17168"/>
        <dbReference type="ChEBI" id="CHEBI:15378"/>
        <dbReference type="ChEBI" id="CHEBI:57856"/>
        <dbReference type="ChEBI" id="CHEBI:59789"/>
        <dbReference type="ChEBI" id="CHEBI:156461"/>
        <dbReference type="ChEBI" id="CHEBI:167609"/>
        <dbReference type="EC" id="2.1.1.57"/>
    </reaction>
</comment>
<dbReference type="InterPro" id="IPR025816">
    <property type="entry name" value="RrmJ-type_MeTrfase"/>
</dbReference>
<gene>
    <name evidence="3" type="ORF">PCOR1329_LOCUS64794</name>
</gene>
<dbReference type="InterPro" id="IPR050851">
    <property type="entry name" value="mRNA_Cap_2O-Ribose_MeTrfase"/>
</dbReference>
<dbReference type="InterPro" id="IPR029063">
    <property type="entry name" value="SAM-dependent_MTases_sf"/>
</dbReference>
<dbReference type="EC" id="2.1.1.57" evidence="1"/>
<evidence type="ECO:0000256" key="1">
    <source>
        <dbReference type="RuleBase" id="RU368012"/>
    </source>
</evidence>
<keyword evidence="1" id="KW-0808">Transferase</keyword>
<keyword evidence="1" id="KW-0489">Methyltransferase</keyword>
<dbReference type="Gene3D" id="3.40.50.12760">
    <property type="match status" value="1"/>
</dbReference>
<dbReference type="PANTHER" id="PTHR16121">
    <property type="entry name" value="CAP-SPECIFIC MRNA (NUCLEOSIDE-2'-O-)-METHYLTRANSFERASE 1-RELATED"/>
    <property type="match status" value="1"/>
</dbReference>
<dbReference type="PROSITE" id="PS51613">
    <property type="entry name" value="SAM_MT_RRMJ"/>
    <property type="match status" value="1"/>
</dbReference>
<evidence type="ECO:0000313" key="4">
    <source>
        <dbReference type="Proteomes" id="UP001189429"/>
    </source>
</evidence>